<reference evidence="1" key="1">
    <citation type="submission" date="2020-10" db="EMBL/GenBank/DDBJ databases">
        <authorList>
            <person name="Palmer J.M."/>
        </authorList>
    </citation>
    <scope>NUCLEOTIDE SEQUENCE</scope>
    <source>
        <strain evidence="1">UCD 2041</strain>
    </source>
</reference>
<dbReference type="EMBL" id="CP063133">
    <property type="protein sequence ID" value="QOU19027.1"/>
    <property type="molecule type" value="Genomic_DNA"/>
</dbReference>
<dbReference type="GeneID" id="64576171"/>
<dbReference type="KEGG" id="bbrx:BRETT_004248"/>
<dbReference type="RefSeq" id="XP_041135520.1">
    <property type="nucleotide sequence ID" value="XM_041282744.1"/>
</dbReference>
<reference evidence="1" key="2">
    <citation type="journal article" name="BMC Genomics">
        <title>New genome assemblies reveal patterns of domestication and adaptation across Brettanomyces (Dekkera) species.</title>
        <authorList>
            <person name="Roach M.J."/>
            <person name="Borneman A.R."/>
        </authorList>
    </citation>
    <scope>NUCLEOTIDE SEQUENCE</scope>
    <source>
        <strain evidence="1">UCD 2041</strain>
    </source>
</reference>
<sequence length="56" mass="5918">MAYALKQGIQAKLAAAAKPHIKYLVLSSVERRPFVIPNVSPCSSSVAKAAASHIRA</sequence>
<evidence type="ECO:0000313" key="2">
    <source>
        <dbReference type="Proteomes" id="UP000663131"/>
    </source>
</evidence>
<dbReference type="Proteomes" id="UP000663131">
    <property type="component" value="Chromosome 5"/>
</dbReference>
<dbReference type="AlphaFoldDB" id="A0A871QZ58"/>
<name>A0A871QZ58_DEKBR</name>
<protein>
    <submittedName>
        <fullName evidence="1">Uncharacterized protein</fullName>
    </submittedName>
</protein>
<organism evidence="1 2">
    <name type="scientific">Dekkera bruxellensis</name>
    <name type="common">Brettanomyces custersii</name>
    <dbReference type="NCBI Taxonomy" id="5007"/>
    <lineage>
        <taxon>Eukaryota</taxon>
        <taxon>Fungi</taxon>
        <taxon>Dikarya</taxon>
        <taxon>Ascomycota</taxon>
        <taxon>Saccharomycotina</taxon>
        <taxon>Pichiomycetes</taxon>
        <taxon>Pichiales</taxon>
        <taxon>Pichiaceae</taxon>
        <taxon>Brettanomyces</taxon>
    </lineage>
</organism>
<accession>A0A871QZ58</accession>
<evidence type="ECO:0000313" key="1">
    <source>
        <dbReference type="EMBL" id="QOU19027.1"/>
    </source>
</evidence>
<gene>
    <name evidence="1" type="ORF">BRETT_004248</name>
</gene>
<dbReference type="OrthoDB" id="10325962at2759"/>
<proteinExistence type="predicted"/>